<accession>A0A7S1AQN1</accession>
<organism evidence="3">
    <name type="scientific">Noctiluca scintillans</name>
    <name type="common">Sea sparkle</name>
    <name type="synonym">Red tide dinoflagellate</name>
    <dbReference type="NCBI Taxonomy" id="2966"/>
    <lineage>
        <taxon>Eukaryota</taxon>
        <taxon>Sar</taxon>
        <taxon>Alveolata</taxon>
        <taxon>Dinophyceae</taxon>
        <taxon>Noctilucales</taxon>
        <taxon>Noctilucaceae</taxon>
        <taxon>Noctiluca</taxon>
    </lineage>
</organism>
<evidence type="ECO:0000256" key="2">
    <source>
        <dbReference type="SAM" id="MobiDB-lite"/>
    </source>
</evidence>
<feature type="region of interest" description="Disordered" evidence="2">
    <location>
        <begin position="11"/>
        <end position="41"/>
    </location>
</feature>
<dbReference type="EMBL" id="HBFQ01049467">
    <property type="protein sequence ID" value="CAD8860915.1"/>
    <property type="molecule type" value="Transcribed_RNA"/>
</dbReference>
<evidence type="ECO:0000313" key="3">
    <source>
        <dbReference type="EMBL" id="CAD8860915.1"/>
    </source>
</evidence>
<protein>
    <submittedName>
        <fullName evidence="3">Uncharacterized protein</fullName>
    </submittedName>
</protein>
<feature type="coiled-coil region" evidence="1">
    <location>
        <begin position="98"/>
        <end position="132"/>
    </location>
</feature>
<feature type="region of interest" description="Disordered" evidence="2">
    <location>
        <begin position="262"/>
        <end position="286"/>
    </location>
</feature>
<feature type="coiled-coil region" evidence="1">
    <location>
        <begin position="226"/>
        <end position="253"/>
    </location>
</feature>
<reference evidence="3" key="1">
    <citation type="submission" date="2021-01" db="EMBL/GenBank/DDBJ databases">
        <authorList>
            <person name="Corre E."/>
            <person name="Pelletier E."/>
            <person name="Niang G."/>
            <person name="Scheremetjew M."/>
            <person name="Finn R."/>
            <person name="Kale V."/>
            <person name="Holt S."/>
            <person name="Cochrane G."/>
            <person name="Meng A."/>
            <person name="Brown T."/>
            <person name="Cohen L."/>
        </authorList>
    </citation>
    <scope>NUCLEOTIDE SEQUENCE</scope>
</reference>
<name>A0A7S1AQN1_NOCSC</name>
<proteinExistence type="predicted"/>
<sequence>MSQYLERFGASPLDGTDRDRFGASHFGGTDRERFGASPLDSTNRNVNEVRKMAFDMDEIERDLWKNCSRFREFVNRGAHQRSQFSGCLQKRISASAFLAEGVATLEHLTREMDAAMEQEMELEHDIAVLKESNRLLHGNFCARQMRSSLDVASASPKELLVEERARMVSVRHQHEQIAHLRSHLEKIQHEKGGLQQRQRVLFEKHHAAEQDRNLLLGAMHEDRKTVADFRGERLKLLEERHSLERELAAVVQDVQFLGHAEVGESKAPEGDWVPTDSRHGGAPRPT</sequence>
<evidence type="ECO:0000256" key="1">
    <source>
        <dbReference type="SAM" id="Coils"/>
    </source>
</evidence>
<gene>
    <name evidence="3" type="ORF">NSCI0253_LOCUS35270</name>
</gene>
<feature type="compositionally biased region" description="Basic and acidic residues" evidence="2">
    <location>
        <begin position="15"/>
        <end position="34"/>
    </location>
</feature>
<keyword evidence="1" id="KW-0175">Coiled coil</keyword>
<dbReference type="AlphaFoldDB" id="A0A7S1AQN1"/>